<name>A0A197JUB5_9FUNG</name>
<dbReference type="Gene3D" id="3.80.10.10">
    <property type="entry name" value="Ribonuclease Inhibitor"/>
    <property type="match status" value="2"/>
</dbReference>
<sequence length="599" mass="67964">MLMADRVLAIEELQHQIRVYLTLKDVKTCTLVSQQWNRYWGRSLWSQIRLQQHHYTNLSFLSRQGPNIQRLSCEFVTPSIIQSITQSCLTLRSLYLHLDKHSVNISSEALEKLFLGVGSVRLTRVHIRLDVQFVHPMRLQGLGKAKELKELYLDPYCSASSSEAVGYEREEYSRLLHVCAGLESFICGGVFLELRRPKSVQKSRNGERVKDEGLLRVKKGSSSSLVSSSPKGDRCPGGQFTALSRRLSSSSQSSLDFAPTPSKADLALSQSIPRFEGYSLRRLNVQSSPLDVPAFHQLVGLCPLLEELTISRAQGASFTSKTWTILSRLCPRLRMIRLENDELVTQHLPDLGDILLKFPMLESLELIDCGFEQDPDLVALGARLRELKAEQDGKAHPLKRLALTGAMGHSTRILADALTNLEAVSLQSLTVGKTSSLTLFQQRQQRDMSAIQVLDWEEPLVNLTVPWTCFETLSLLDFTKVDFPPKTLDKIFPFVARSRNLYSLGIAWTQLLSLYKHPIDPLTNQLISGWTLGIELPYLQKTNFDKSNQQQQQNRSTNNNTHLPYNREFALQELQDHVCLCLDDKELKICSLVFKDWNR</sequence>
<evidence type="ECO:0000313" key="2">
    <source>
        <dbReference type="Proteomes" id="UP000078512"/>
    </source>
</evidence>
<evidence type="ECO:0008006" key="3">
    <source>
        <dbReference type="Google" id="ProtNLM"/>
    </source>
</evidence>
<gene>
    <name evidence="1" type="ORF">K457DRAFT_20896</name>
</gene>
<dbReference type="EMBL" id="KV442053">
    <property type="protein sequence ID" value="OAQ27894.1"/>
    <property type="molecule type" value="Genomic_DNA"/>
</dbReference>
<dbReference type="Proteomes" id="UP000078512">
    <property type="component" value="Unassembled WGS sequence"/>
</dbReference>
<reference evidence="1 2" key="1">
    <citation type="submission" date="2016-05" db="EMBL/GenBank/DDBJ databases">
        <title>Genome sequencing reveals origins of a unique bacterial endosymbiosis in the earliest lineages of terrestrial Fungi.</title>
        <authorList>
            <consortium name="DOE Joint Genome Institute"/>
            <person name="Uehling J."/>
            <person name="Gryganskyi A."/>
            <person name="Hameed K."/>
            <person name="Tschaplinski T."/>
            <person name="Misztal P."/>
            <person name="Wu S."/>
            <person name="Desiro A."/>
            <person name="Vande Pol N."/>
            <person name="Du Z.-Y."/>
            <person name="Zienkiewicz A."/>
            <person name="Zienkiewicz K."/>
            <person name="Morin E."/>
            <person name="Tisserant E."/>
            <person name="Splivallo R."/>
            <person name="Hainaut M."/>
            <person name="Henrissat B."/>
            <person name="Ohm R."/>
            <person name="Kuo A."/>
            <person name="Yan J."/>
            <person name="Lipzen A."/>
            <person name="Nolan M."/>
            <person name="Labutti K."/>
            <person name="Barry K."/>
            <person name="Goldstein A."/>
            <person name="Labbe J."/>
            <person name="Schadt C."/>
            <person name="Tuskan G."/>
            <person name="Grigoriev I."/>
            <person name="Martin F."/>
            <person name="Vilgalys R."/>
            <person name="Bonito G."/>
        </authorList>
    </citation>
    <scope>NUCLEOTIDE SEQUENCE [LARGE SCALE GENOMIC DNA]</scope>
    <source>
        <strain evidence="1 2">AG-77</strain>
    </source>
</reference>
<proteinExistence type="predicted"/>
<evidence type="ECO:0000313" key="1">
    <source>
        <dbReference type="EMBL" id="OAQ27894.1"/>
    </source>
</evidence>
<keyword evidence="2" id="KW-1185">Reference proteome</keyword>
<dbReference type="SUPFAM" id="SSF52047">
    <property type="entry name" value="RNI-like"/>
    <property type="match status" value="1"/>
</dbReference>
<dbReference type="InterPro" id="IPR036047">
    <property type="entry name" value="F-box-like_dom_sf"/>
</dbReference>
<dbReference type="InterPro" id="IPR032675">
    <property type="entry name" value="LRR_dom_sf"/>
</dbReference>
<protein>
    <recommendedName>
        <fullName evidence="3">F-box domain-containing protein</fullName>
    </recommendedName>
</protein>
<accession>A0A197JUB5</accession>
<dbReference type="SUPFAM" id="SSF81383">
    <property type="entry name" value="F-box domain"/>
    <property type="match status" value="1"/>
</dbReference>
<organism evidence="1 2">
    <name type="scientific">Linnemannia elongata AG-77</name>
    <dbReference type="NCBI Taxonomy" id="1314771"/>
    <lineage>
        <taxon>Eukaryota</taxon>
        <taxon>Fungi</taxon>
        <taxon>Fungi incertae sedis</taxon>
        <taxon>Mucoromycota</taxon>
        <taxon>Mortierellomycotina</taxon>
        <taxon>Mortierellomycetes</taxon>
        <taxon>Mortierellales</taxon>
        <taxon>Mortierellaceae</taxon>
        <taxon>Linnemannia</taxon>
    </lineage>
</organism>
<dbReference type="OrthoDB" id="2414739at2759"/>
<dbReference type="AlphaFoldDB" id="A0A197JUB5"/>